<evidence type="ECO:0000313" key="1">
    <source>
        <dbReference type="EMBL" id="KAK9861605.1"/>
    </source>
</evidence>
<dbReference type="AlphaFoldDB" id="A0AAW1SYP2"/>
<dbReference type="InterPro" id="IPR011044">
    <property type="entry name" value="Quino_amine_DH_bsu"/>
</dbReference>
<proteinExistence type="predicted"/>
<dbReference type="Gene3D" id="2.130.10.10">
    <property type="entry name" value="YVTN repeat-like/Quinoprotein amine dehydrogenase"/>
    <property type="match status" value="1"/>
</dbReference>
<keyword evidence="2" id="KW-1185">Reference proteome</keyword>
<protein>
    <submittedName>
        <fullName evidence="1">Uncharacterized protein</fullName>
    </submittedName>
</protein>
<sequence length="425" mass="46029">MSSAPKGLQSLMEDAQLIWMAWRPHFDEVTLAWWSGEVTSAVLEVHAATTRGGLICSRRFSLLPGARTPYSWSLTKHEMAVWCSMRAGTNVCEVMPMKDGALPELSTHTLQAGSQEAAPGLRETSGRVTFRWSVCGQLLLRKAGGSEEWQGLGHVENGGKAPYLLGSGHRSGCEDKQQEPMRLHIAGFNAVTRQTVQSDEGAMVPELRQHLVILNQRPHGSGVGLIREAPAGHQHPSFTAAGISHIPYDSLHISECPNGPDLVVCSGHRAELLHVAAVRDQPIRVAEAVLNRAIKVPAWHAICAAPGTFPLRTVAVLGPGTGCQACTVAWHPVVARLYAIADTRGRVHVVDGGSHVKLQSWTPAPQRLRGWRLHEIVSRLMSGLLPGLGFQQRKGPAATLQWSHDGRKLAVGGQYGDITVLNVYC</sequence>
<reference evidence="1 2" key="1">
    <citation type="journal article" date="2024" name="Nat. Commun.">
        <title>Phylogenomics reveals the evolutionary origins of lichenization in chlorophyte algae.</title>
        <authorList>
            <person name="Puginier C."/>
            <person name="Libourel C."/>
            <person name="Otte J."/>
            <person name="Skaloud P."/>
            <person name="Haon M."/>
            <person name="Grisel S."/>
            <person name="Petersen M."/>
            <person name="Berrin J.G."/>
            <person name="Delaux P.M."/>
            <person name="Dal Grande F."/>
            <person name="Keller J."/>
        </authorList>
    </citation>
    <scope>NUCLEOTIDE SEQUENCE [LARGE SCALE GENOMIC DNA]</scope>
    <source>
        <strain evidence="1 2">SAG 2523</strain>
    </source>
</reference>
<gene>
    <name evidence="1" type="ORF">WJX84_006233</name>
</gene>
<comment type="caution">
    <text evidence="1">The sequence shown here is derived from an EMBL/GenBank/DDBJ whole genome shotgun (WGS) entry which is preliminary data.</text>
</comment>
<accession>A0AAW1SYP2</accession>
<dbReference type="InterPro" id="IPR015943">
    <property type="entry name" value="WD40/YVTN_repeat-like_dom_sf"/>
</dbReference>
<dbReference type="EMBL" id="JALJOV010000730">
    <property type="protein sequence ID" value="KAK9861605.1"/>
    <property type="molecule type" value="Genomic_DNA"/>
</dbReference>
<dbReference type="SUPFAM" id="SSF50969">
    <property type="entry name" value="YVTN repeat-like/Quinoprotein amine dehydrogenase"/>
    <property type="match status" value="1"/>
</dbReference>
<name>A0AAW1SYP2_9CHLO</name>
<evidence type="ECO:0000313" key="2">
    <source>
        <dbReference type="Proteomes" id="UP001485043"/>
    </source>
</evidence>
<dbReference type="Proteomes" id="UP001485043">
    <property type="component" value="Unassembled WGS sequence"/>
</dbReference>
<organism evidence="1 2">
    <name type="scientific">Apatococcus fuscideae</name>
    <dbReference type="NCBI Taxonomy" id="2026836"/>
    <lineage>
        <taxon>Eukaryota</taxon>
        <taxon>Viridiplantae</taxon>
        <taxon>Chlorophyta</taxon>
        <taxon>core chlorophytes</taxon>
        <taxon>Trebouxiophyceae</taxon>
        <taxon>Chlorellales</taxon>
        <taxon>Chlorellaceae</taxon>
        <taxon>Apatococcus</taxon>
    </lineage>
</organism>